<evidence type="ECO:0000313" key="3">
    <source>
        <dbReference type="EMBL" id="MEJ8853242.1"/>
    </source>
</evidence>
<keyword evidence="2" id="KW-0472">Membrane</keyword>
<feature type="compositionally biased region" description="Polar residues" evidence="1">
    <location>
        <begin position="22"/>
        <end position="32"/>
    </location>
</feature>
<keyword evidence="2" id="KW-0812">Transmembrane</keyword>
<dbReference type="RefSeq" id="WP_340333342.1">
    <property type="nucleotide sequence ID" value="NZ_JBBKZS010000001.1"/>
</dbReference>
<proteinExistence type="predicted"/>
<name>A0ABU8X0B9_9BURK</name>
<reference evidence="3 4" key="1">
    <citation type="submission" date="2024-03" db="EMBL/GenBank/DDBJ databases">
        <title>Novel species of the genus Variovorax.</title>
        <authorList>
            <person name="Liu Q."/>
            <person name="Xin Y.-H."/>
        </authorList>
    </citation>
    <scope>NUCLEOTIDE SEQUENCE [LARGE SCALE GENOMIC DNA]</scope>
    <source>
        <strain evidence="3 4">KACC 18901</strain>
    </source>
</reference>
<dbReference type="Proteomes" id="UP001367030">
    <property type="component" value="Unassembled WGS sequence"/>
</dbReference>
<gene>
    <name evidence="3" type="ORF">WKW79_01605</name>
</gene>
<feature type="transmembrane region" description="Helical" evidence="2">
    <location>
        <begin position="126"/>
        <end position="147"/>
    </location>
</feature>
<feature type="compositionally biased region" description="Basic and acidic residues" evidence="1">
    <location>
        <begin position="35"/>
        <end position="47"/>
    </location>
</feature>
<comment type="caution">
    <text evidence="3">The sequence shown here is derived from an EMBL/GenBank/DDBJ whole genome shotgun (WGS) entry which is preliminary data.</text>
</comment>
<feature type="region of interest" description="Disordered" evidence="1">
    <location>
        <begin position="1"/>
        <end position="53"/>
    </location>
</feature>
<accession>A0ABU8X0B9</accession>
<evidence type="ECO:0000256" key="2">
    <source>
        <dbReference type="SAM" id="Phobius"/>
    </source>
</evidence>
<evidence type="ECO:0000313" key="4">
    <source>
        <dbReference type="Proteomes" id="UP001367030"/>
    </source>
</evidence>
<dbReference type="EMBL" id="JBBKZS010000001">
    <property type="protein sequence ID" value="MEJ8853242.1"/>
    <property type="molecule type" value="Genomic_DNA"/>
</dbReference>
<keyword evidence="4" id="KW-1185">Reference proteome</keyword>
<sequence length="321" mass="35056">MAPKAGAANEDAIGAVHHSRKVNTLLSPQTVDDSVDNRQGEASEPRRALCPTGCPENEQPRRLRSICRGLLQASRSRYRRYCVVIPIRSRFDAASQAAGMAARKGPICMRRNHGHRLMNLRKLRPGALLLSAFLCIGCAPVPVPLYVADASQGKAILSTCSINKGVPEGIEVALQGLQAQVKLVQAYSNGYLEVRLDVPPGMTVQLDDAAVTIDLGNRRPPLEVRYPNISLVDTPAVNSFNGSPALAKYMVPVRTPLVGGRMVIGRQVWNKHFWMAARLDTEGARDVSVTLPDLTINGLPVRFPALRFHRELFVVLAPFNC</sequence>
<organism evidence="3 4">
    <name type="scientific">Variovorax robiniae</name>
    <dbReference type="NCBI Taxonomy" id="1836199"/>
    <lineage>
        <taxon>Bacteria</taxon>
        <taxon>Pseudomonadati</taxon>
        <taxon>Pseudomonadota</taxon>
        <taxon>Betaproteobacteria</taxon>
        <taxon>Burkholderiales</taxon>
        <taxon>Comamonadaceae</taxon>
        <taxon>Variovorax</taxon>
    </lineage>
</organism>
<protein>
    <submittedName>
        <fullName evidence="3">Uncharacterized protein</fullName>
    </submittedName>
</protein>
<keyword evidence="2" id="KW-1133">Transmembrane helix</keyword>
<evidence type="ECO:0000256" key="1">
    <source>
        <dbReference type="SAM" id="MobiDB-lite"/>
    </source>
</evidence>